<dbReference type="Gene3D" id="2.40.10.120">
    <property type="match status" value="1"/>
</dbReference>
<dbReference type="SUPFAM" id="SSF50494">
    <property type="entry name" value="Trypsin-like serine proteases"/>
    <property type="match status" value="1"/>
</dbReference>
<evidence type="ECO:0000259" key="5">
    <source>
        <dbReference type="PROSITE" id="PS50106"/>
    </source>
</evidence>
<dbReference type="InterPro" id="IPR001940">
    <property type="entry name" value="Peptidase_S1C"/>
</dbReference>
<keyword evidence="4" id="KW-0720">Serine protease</keyword>
<dbReference type="GO" id="GO:0006515">
    <property type="term" value="P:protein quality control for misfolded or incompletely synthesized proteins"/>
    <property type="evidence" value="ECO:0007669"/>
    <property type="project" value="TreeGrafter"/>
</dbReference>
<dbReference type="EMBL" id="CAADHY010000001">
    <property type="protein sequence ID" value="VFR16061.1"/>
    <property type="molecule type" value="Genomic_DNA"/>
</dbReference>
<dbReference type="SUPFAM" id="SSF50156">
    <property type="entry name" value="PDZ domain-like"/>
    <property type="match status" value="2"/>
</dbReference>
<dbReference type="InterPro" id="IPR009003">
    <property type="entry name" value="Peptidase_S1_PA"/>
</dbReference>
<dbReference type="Pfam" id="PF13365">
    <property type="entry name" value="Trypsin_2"/>
    <property type="match status" value="1"/>
</dbReference>
<dbReference type="Gene3D" id="2.30.42.10">
    <property type="match status" value="2"/>
</dbReference>
<keyword evidence="2 6" id="KW-0645">Protease</keyword>
<dbReference type="InterPro" id="IPR036034">
    <property type="entry name" value="PDZ_sf"/>
</dbReference>
<dbReference type="PANTHER" id="PTHR22939:SF129">
    <property type="entry name" value="SERINE PROTEASE HTRA2, MITOCHONDRIAL"/>
    <property type="match status" value="1"/>
</dbReference>
<reference evidence="6" key="1">
    <citation type="submission" date="2019-03" db="EMBL/GenBank/DDBJ databases">
        <authorList>
            <person name="Danneels B."/>
        </authorList>
    </citation>
    <scope>NUCLEOTIDE SEQUENCE</scope>
</reference>
<proteinExistence type="inferred from homology"/>
<dbReference type="GO" id="GO:0042597">
    <property type="term" value="C:periplasmic space"/>
    <property type="evidence" value="ECO:0007669"/>
    <property type="project" value="TreeGrafter"/>
</dbReference>
<sequence length="456" mass="47530">MIPLPACVSLVRRASHRAARAAVLALLAAVSVTAHAALPPVVEGAPMPSLAPMLERVTPSVVNISALGENREAVGYATRGLGGRQQSSGSGVIVDAAQGYVLTNHHVVRGAQSIKVSLQDGRSMAATVLGSDPDTDIAVLRIQAGGLQALPLSDSSDLRVGDFVVAIGDPFGLGQSATSGIVSALDRSTLRAAGYQNFIQTDASINPGNSGGALVNLKGELVGINTMIYTPSGGNVGIGFAIPSNLVGEVMGQLLRHGRVTRGSLGLDVLDISPRVVRQLGYAPGTTGVAVARVVDGTPAQRAGVQARDIIVAMDGKPIQSTQQLRNAEGLLPVGKEVRLTVQRAGKRQDVALRIEREQDEKLHGGSLDPRLNGVEFSEMPRAQRLQGNDGVFVSATFPGRGPAAAHLRRGDIVVGLNQRPVSRLEGMRALLSELEGQPLALTVLRGRTMIGLQLR</sequence>
<feature type="domain" description="PDZ" evidence="5">
    <location>
        <begin position="254"/>
        <end position="346"/>
    </location>
</feature>
<dbReference type="PROSITE" id="PS50106">
    <property type="entry name" value="PDZ"/>
    <property type="match status" value="2"/>
</dbReference>
<accession>A0A484NTD0</accession>
<evidence type="ECO:0000256" key="3">
    <source>
        <dbReference type="ARBA" id="ARBA00022801"/>
    </source>
</evidence>
<dbReference type="Pfam" id="PF00595">
    <property type="entry name" value="PDZ"/>
    <property type="match status" value="1"/>
</dbReference>
<dbReference type="InterPro" id="IPR001478">
    <property type="entry name" value="PDZ"/>
</dbReference>
<organism evidence="6">
    <name type="scientific">plant metagenome</name>
    <dbReference type="NCBI Taxonomy" id="1297885"/>
    <lineage>
        <taxon>unclassified sequences</taxon>
        <taxon>metagenomes</taxon>
        <taxon>organismal metagenomes</taxon>
    </lineage>
</organism>
<evidence type="ECO:0000256" key="1">
    <source>
        <dbReference type="ARBA" id="ARBA00010541"/>
    </source>
</evidence>
<comment type="similarity">
    <text evidence="1">Belongs to the peptidase S1C family.</text>
</comment>
<evidence type="ECO:0000256" key="2">
    <source>
        <dbReference type="ARBA" id="ARBA00022670"/>
    </source>
</evidence>
<dbReference type="GO" id="GO:0004252">
    <property type="term" value="F:serine-type endopeptidase activity"/>
    <property type="evidence" value="ECO:0007669"/>
    <property type="project" value="InterPro"/>
</dbReference>
<name>A0A484NTD0_9ZZZZ</name>
<protein>
    <submittedName>
        <fullName evidence="6">HtrA protease/chaperone protein</fullName>
    </submittedName>
</protein>
<dbReference type="Pfam" id="PF13180">
    <property type="entry name" value="PDZ_2"/>
    <property type="match status" value="1"/>
</dbReference>
<dbReference type="PANTHER" id="PTHR22939">
    <property type="entry name" value="SERINE PROTEASE FAMILY S1C HTRA-RELATED"/>
    <property type="match status" value="1"/>
</dbReference>
<dbReference type="FunFam" id="2.40.10.10:FF:000001">
    <property type="entry name" value="Periplasmic serine protease DegS"/>
    <property type="match status" value="1"/>
</dbReference>
<evidence type="ECO:0000313" key="6">
    <source>
        <dbReference type="EMBL" id="VFR16061.1"/>
    </source>
</evidence>
<feature type="domain" description="PDZ" evidence="5">
    <location>
        <begin position="352"/>
        <end position="428"/>
    </location>
</feature>
<gene>
    <name evidence="6" type="ORF">AMP9_3053</name>
</gene>
<evidence type="ECO:0000256" key="4">
    <source>
        <dbReference type="ARBA" id="ARBA00022825"/>
    </source>
</evidence>
<keyword evidence="3" id="KW-0378">Hydrolase</keyword>
<dbReference type="SMART" id="SM00228">
    <property type="entry name" value="PDZ"/>
    <property type="match status" value="2"/>
</dbReference>
<dbReference type="PRINTS" id="PR00834">
    <property type="entry name" value="PROTEASES2C"/>
</dbReference>
<dbReference type="AlphaFoldDB" id="A0A484NTD0"/>